<organism evidence="6 7">
    <name type="scientific">Aurantimonas manganoxydans (strain ATCC BAA-1229 / DSM 21871 / SI85-9A1)</name>
    <dbReference type="NCBI Taxonomy" id="287752"/>
    <lineage>
        <taxon>Bacteria</taxon>
        <taxon>Pseudomonadati</taxon>
        <taxon>Pseudomonadota</taxon>
        <taxon>Alphaproteobacteria</taxon>
        <taxon>Hyphomicrobiales</taxon>
        <taxon>Aurantimonadaceae</taxon>
        <taxon>Aurantimonas</taxon>
    </lineage>
</organism>
<feature type="domain" description="HTH luxR-type" evidence="4">
    <location>
        <begin position="145"/>
        <end position="210"/>
    </location>
</feature>
<feature type="modified residue" description="4-aspartylphosphate" evidence="3">
    <location>
        <position position="56"/>
    </location>
</feature>
<dbReference type="GO" id="GO:0000160">
    <property type="term" value="P:phosphorelay signal transduction system"/>
    <property type="evidence" value="ECO:0007669"/>
    <property type="project" value="InterPro"/>
</dbReference>
<dbReference type="SUPFAM" id="SSF52172">
    <property type="entry name" value="CheY-like"/>
    <property type="match status" value="1"/>
</dbReference>
<dbReference type="PROSITE" id="PS50110">
    <property type="entry name" value="RESPONSE_REGULATORY"/>
    <property type="match status" value="1"/>
</dbReference>
<dbReference type="InterPro" id="IPR000792">
    <property type="entry name" value="Tscrpt_reg_LuxR_C"/>
</dbReference>
<evidence type="ECO:0000259" key="5">
    <source>
        <dbReference type="PROSITE" id="PS50110"/>
    </source>
</evidence>
<dbReference type="Proteomes" id="UP000000321">
    <property type="component" value="Unassembled WGS sequence"/>
</dbReference>
<feature type="domain" description="Response regulatory" evidence="5">
    <location>
        <begin position="5"/>
        <end position="120"/>
    </location>
</feature>
<dbReference type="InterPro" id="IPR001789">
    <property type="entry name" value="Sig_transdc_resp-reg_receiver"/>
</dbReference>
<dbReference type="BioCyc" id="AURANTIMONAS:SI859A1_02117-MONOMER"/>
<name>Q1YMS9_AURMS</name>
<evidence type="ECO:0000256" key="3">
    <source>
        <dbReference type="PROSITE-ProRule" id="PRU00169"/>
    </source>
</evidence>
<dbReference type="Pfam" id="PF00072">
    <property type="entry name" value="Response_reg"/>
    <property type="match status" value="1"/>
</dbReference>
<dbReference type="PRINTS" id="PR00038">
    <property type="entry name" value="HTHLUXR"/>
</dbReference>
<accession>Q1YMS9</accession>
<dbReference type="CDD" id="cd06170">
    <property type="entry name" value="LuxR_C_like"/>
    <property type="match status" value="1"/>
</dbReference>
<evidence type="ECO:0000256" key="1">
    <source>
        <dbReference type="ARBA" id="ARBA00022553"/>
    </source>
</evidence>
<dbReference type="HOGENOM" id="CLU_000445_90_1_5"/>
<keyword evidence="2" id="KW-0238">DNA-binding</keyword>
<evidence type="ECO:0000313" key="7">
    <source>
        <dbReference type="Proteomes" id="UP000000321"/>
    </source>
</evidence>
<dbReference type="AlphaFoldDB" id="Q1YMS9"/>
<dbReference type="EMBL" id="AAPJ01000001">
    <property type="protein sequence ID" value="EAS51302.1"/>
    <property type="molecule type" value="Genomic_DNA"/>
</dbReference>
<dbReference type="CDD" id="cd17535">
    <property type="entry name" value="REC_NarL-like"/>
    <property type="match status" value="1"/>
</dbReference>
<dbReference type="InterPro" id="IPR058245">
    <property type="entry name" value="NreC/VraR/RcsB-like_REC"/>
</dbReference>
<dbReference type="InterPro" id="IPR051015">
    <property type="entry name" value="EvgA-like"/>
</dbReference>
<evidence type="ECO:0000256" key="2">
    <source>
        <dbReference type="ARBA" id="ARBA00023125"/>
    </source>
</evidence>
<keyword evidence="7" id="KW-1185">Reference proteome</keyword>
<dbReference type="SUPFAM" id="SSF46894">
    <property type="entry name" value="C-terminal effector domain of the bipartite response regulators"/>
    <property type="match status" value="1"/>
</dbReference>
<keyword evidence="1 3" id="KW-0597">Phosphoprotein</keyword>
<dbReference type="SMART" id="SM00448">
    <property type="entry name" value="REC"/>
    <property type="match status" value="1"/>
</dbReference>
<dbReference type="OrthoDB" id="3678174at2"/>
<reference evidence="6" key="1">
    <citation type="journal article" date="2008" name="Appl. Environ. Microbiol.">
        <title>Genomic insights into Mn(II) oxidation by the marine alphaproteobacterium Aurantimonas sp. strain SI85-9A1.</title>
        <authorList>
            <person name="Dick G.J."/>
            <person name="Podell S."/>
            <person name="Johnson H.A."/>
            <person name="Rivera-Espinoza Y."/>
            <person name="Bernier-Latmani R."/>
            <person name="McCarthy J.K."/>
            <person name="Torpey J.W."/>
            <person name="Clement B.G."/>
            <person name="Gaasterland T."/>
            <person name="Tebo B.M."/>
        </authorList>
    </citation>
    <scope>NUCLEOTIDE SEQUENCE [LARGE SCALE GENOMIC DNA]</scope>
    <source>
        <strain evidence="6">SI85-9A1</strain>
    </source>
</reference>
<sequence length="221" mass="24095">MVPTKIAIIDGHPIFRDGLIKIFSERADYSVVGAGTCASDIIDIGKSTVPDVILLDTQVPGRVIEAIVSFRKMSHLARILVFTASESVDCAIEALEAGADGYALKESTLDELENAISCVMSGNNYVNPRLATKVIRALHHPVQQTAGEMPVLSIREEQVVALLMKGCTNKNIAAALNIREKTVKHYMTMIMQKLDVSNRLEVVVAAHGYSHREGLNGKHFN</sequence>
<gene>
    <name evidence="6" type="ORF">SI859A1_02117</name>
</gene>
<dbReference type="PANTHER" id="PTHR45566:SF2">
    <property type="entry name" value="NARL SUBFAMILY"/>
    <property type="match status" value="1"/>
</dbReference>
<evidence type="ECO:0000259" key="4">
    <source>
        <dbReference type="PROSITE" id="PS50043"/>
    </source>
</evidence>
<dbReference type="PANTHER" id="PTHR45566">
    <property type="entry name" value="HTH-TYPE TRANSCRIPTIONAL REGULATOR YHJB-RELATED"/>
    <property type="match status" value="1"/>
</dbReference>
<dbReference type="InterPro" id="IPR016032">
    <property type="entry name" value="Sig_transdc_resp-reg_C-effctor"/>
</dbReference>
<evidence type="ECO:0000313" key="6">
    <source>
        <dbReference type="EMBL" id="EAS51302.1"/>
    </source>
</evidence>
<proteinExistence type="predicted"/>
<dbReference type="Pfam" id="PF00196">
    <property type="entry name" value="GerE"/>
    <property type="match status" value="1"/>
</dbReference>
<dbReference type="GO" id="GO:0006355">
    <property type="term" value="P:regulation of DNA-templated transcription"/>
    <property type="evidence" value="ECO:0007669"/>
    <property type="project" value="InterPro"/>
</dbReference>
<dbReference type="RefSeq" id="WP_009209944.1">
    <property type="nucleotide sequence ID" value="NZ_BBWP01000021.1"/>
</dbReference>
<dbReference type="InterPro" id="IPR011006">
    <property type="entry name" value="CheY-like_superfamily"/>
</dbReference>
<dbReference type="SMART" id="SM00421">
    <property type="entry name" value="HTH_LUXR"/>
    <property type="match status" value="1"/>
</dbReference>
<dbReference type="GO" id="GO:0003677">
    <property type="term" value="F:DNA binding"/>
    <property type="evidence" value="ECO:0007669"/>
    <property type="project" value="UniProtKB-KW"/>
</dbReference>
<comment type="caution">
    <text evidence="6">The sequence shown here is derived from an EMBL/GenBank/DDBJ whole genome shotgun (WGS) entry which is preliminary data.</text>
</comment>
<dbReference type="PROSITE" id="PS50043">
    <property type="entry name" value="HTH_LUXR_2"/>
    <property type="match status" value="1"/>
</dbReference>
<protein>
    <submittedName>
        <fullName evidence="6">Possible response regulator in two-component regulatory system</fullName>
    </submittedName>
</protein>
<dbReference type="Gene3D" id="3.40.50.2300">
    <property type="match status" value="1"/>
</dbReference>